<name>A0A9K3LKM2_9STRA</name>
<dbReference type="AlphaFoldDB" id="A0A9K3LKM2"/>
<keyword evidence="2" id="KW-1185">Reference proteome</keyword>
<sequence length="95" mass="10698">MQWRKKNREPSVLIHTSLPVPTVSPTLLEKDSSRPILALIELLTGSTVEDYDNSQRPHVWGCPTNLKPQDEKTSNKEPSLTCHVSLQSLILLRLA</sequence>
<comment type="caution">
    <text evidence="1">The sequence shown here is derived from an EMBL/GenBank/DDBJ whole genome shotgun (WGS) entry which is preliminary data.</text>
</comment>
<accession>A0A9K3LKM2</accession>
<protein>
    <submittedName>
        <fullName evidence="1">Uncharacterized protein</fullName>
    </submittedName>
</protein>
<reference evidence="1" key="2">
    <citation type="submission" date="2021-04" db="EMBL/GenBank/DDBJ databases">
        <authorList>
            <person name="Podell S."/>
        </authorList>
    </citation>
    <scope>NUCLEOTIDE SEQUENCE</scope>
    <source>
        <strain evidence="1">Hildebrandi</strain>
    </source>
</reference>
<dbReference type="Proteomes" id="UP000693970">
    <property type="component" value="Unassembled WGS sequence"/>
</dbReference>
<evidence type="ECO:0000313" key="2">
    <source>
        <dbReference type="Proteomes" id="UP000693970"/>
    </source>
</evidence>
<dbReference type="EMBL" id="JAGRRH010000010">
    <property type="protein sequence ID" value="KAG7363782.1"/>
    <property type="molecule type" value="Genomic_DNA"/>
</dbReference>
<proteinExistence type="predicted"/>
<gene>
    <name evidence="1" type="ORF">IV203_027143</name>
</gene>
<reference evidence="1" key="1">
    <citation type="journal article" date="2021" name="Sci. Rep.">
        <title>Diploid genomic architecture of Nitzschia inconspicua, an elite biomass production diatom.</title>
        <authorList>
            <person name="Oliver A."/>
            <person name="Podell S."/>
            <person name="Pinowska A."/>
            <person name="Traller J.C."/>
            <person name="Smith S.R."/>
            <person name="McClure R."/>
            <person name="Beliaev A."/>
            <person name="Bohutskyi P."/>
            <person name="Hill E.A."/>
            <person name="Rabines A."/>
            <person name="Zheng H."/>
            <person name="Allen L.Z."/>
            <person name="Kuo A."/>
            <person name="Grigoriev I.V."/>
            <person name="Allen A.E."/>
            <person name="Hazlebeck D."/>
            <person name="Allen E.E."/>
        </authorList>
    </citation>
    <scope>NUCLEOTIDE SEQUENCE</scope>
    <source>
        <strain evidence="1">Hildebrandi</strain>
    </source>
</reference>
<organism evidence="1 2">
    <name type="scientific">Nitzschia inconspicua</name>
    <dbReference type="NCBI Taxonomy" id="303405"/>
    <lineage>
        <taxon>Eukaryota</taxon>
        <taxon>Sar</taxon>
        <taxon>Stramenopiles</taxon>
        <taxon>Ochrophyta</taxon>
        <taxon>Bacillariophyta</taxon>
        <taxon>Bacillariophyceae</taxon>
        <taxon>Bacillariophycidae</taxon>
        <taxon>Bacillariales</taxon>
        <taxon>Bacillariaceae</taxon>
        <taxon>Nitzschia</taxon>
    </lineage>
</organism>
<evidence type="ECO:0000313" key="1">
    <source>
        <dbReference type="EMBL" id="KAG7363782.1"/>
    </source>
</evidence>